<name>A0A151A5B0_9STAP</name>
<dbReference type="InterPro" id="IPR010434">
    <property type="entry name" value="DUF1033"/>
</dbReference>
<keyword evidence="5" id="KW-1185">Reference proteome</keyword>
<dbReference type="Proteomes" id="UP000321040">
    <property type="component" value="Unassembled WGS sequence"/>
</dbReference>
<reference evidence="1 5" key="2">
    <citation type="submission" date="2019-07" db="EMBL/GenBank/DDBJ databases">
        <title>Whole genome shotgun sequence of Staphylococcus kloosii NBRC 109624.</title>
        <authorList>
            <person name="Hosoyama A."/>
            <person name="Uohara A."/>
            <person name="Ohji S."/>
            <person name="Ichikawa N."/>
        </authorList>
    </citation>
    <scope>NUCLEOTIDE SEQUENCE [LARGE SCALE GENOMIC DNA]</scope>
    <source>
        <strain evidence="1 5">NBRC 109624</strain>
    </source>
</reference>
<dbReference type="RefSeq" id="WP_061854708.1">
    <property type="nucleotide sequence ID" value="NZ_BKAQ01000022.1"/>
</dbReference>
<dbReference type="GeneID" id="69905444"/>
<comment type="caution">
    <text evidence="3">The sequence shown here is derived from an EMBL/GenBank/DDBJ whole genome shotgun (WGS) entry which is preliminary data.</text>
</comment>
<gene>
    <name evidence="2" type="primary">msaA</name>
    <name evidence="3" type="ORF">A0131_07080</name>
    <name evidence="2" type="ORF">K8V85_11425</name>
    <name evidence="1" type="ORF">SKL01_23130</name>
</gene>
<dbReference type="KEGG" id="skl:C7J89_08825"/>
<accession>A0A151A5B0</accession>
<reference evidence="3 4" key="1">
    <citation type="submission" date="2016-02" db="EMBL/GenBank/DDBJ databases">
        <title>Draft genome sequence of hydrocarbon degrading Staphylococcus saprophyticus Strain CNV2, isolated from crude-oil contaminated soil from Noonmati Oil Refinery, Guwahati, Assam, India.</title>
        <authorList>
            <person name="Mukherjee A."/>
            <person name="Chettri B."/>
            <person name="Langpoklakpam J."/>
            <person name="Singh A.K."/>
            <person name="Chattopadhyay D.J."/>
        </authorList>
    </citation>
    <scope>NUCLEOTIDE SEQUENCE [LARGE SCALE GENOMIC DNA]</scope>
    <source>
        <strain evidence="3 4">CNV2</strain>
    </source>
</reference>
<dbReference type="Pfam" id="PF06279">
    <property type="entry name" value="DUF1033"/>
    <property type="match status" value="1"/>
</dbReference>
<evidence type="ECO:0000313" key="3">
    <source>
        <dbReference type="EMBL" id="KYH14536.1"/>
    </source>
</evidence>
<dbReference type="Proteomes" id="UP000075418">
    <property type="component" value="Unassembled WGS sequence"/>
</dbReference>
<evidence type="ECO:0000313" key="4">
    <source>
        <dbReference type="Proteomes" id="UP000075418"/>
    </source>
</evidence>
<dbReference type="AlphaFoldDB" id="A0A151A5B0"/>
<dbReference type="EMBL" id="BKAQ01000022">
    <property type="protein sequence ID" value="GEP83135.1"/>
    <property type="molecule type" value="Genomic_DNA"/>
</dbReference>
<evidence type="ECO:0000313" key="2">
    <source>
        <dbReference type="EMBL" id="HJF68914.1"/>
    </source>
</evidence>
<evidence type="ECO:0000313" key="1">
    <source>
        <dbReference type="EMBL" id="GEP83135.1"/>
    </source>
</evidence>
<reference evidence="2" key="3">
    <citation type="journal article" date="2021" name="PeerJ">
        <title>Extensive microbial diversity within the chicken gut microbiome revealed by metagenomics and culture.</title>
        <authorList>
            <person name="Gilroy R."/>
            <person name="Ravi A."/>
            <person name="Getino M."/>
            <person name="Pursley I."/>
            <person name="Horton D.L."/>
            <person name="Alikhan N.F."/>
            <person name="Baker D."/>
            <person name="Gharbi K."/>
            <person name="Hall N."/>
            <person name="Watson M."/>
            <person name="Adriaenssens E.M."/>
            <person name="Foster-Nyarko E."/>
            <person name="Jarju S."/>
            <person name="Secka A."/>
            <person name="Antonio M."/>
            <person name="Oren A."/>
            <person name="Chaudhuri R.R."/>
            <person name="La Ragione R."/>
            <person name="Hildebrand F."/>
            <person name="Pallen M.J."/>
        </authorList>
    </citation>
    <scope>NUCLEOTIDE SEQUENCE</scope>
    <source>
        <strain evidence="2">CHK149-3286</strain>
    </source>
</reference>
<dbReference type="OrthoDB" id="2389779at2"/>
<evidence type="ECO:0000313" key="5">
    <source>
        <dbReference type="Proteomes" id="UP000321040"/>
    </source>
</evidence>
<organism evidence="3 4">
    <name type="scientific">Staphylococcus kloosii</name>
    <dbReference type="NCBI Taxonomy" id="29384"/>
    <lineage>
        <taxon>Bacteria</taxon>
        <taxon>Bacillati</taxon>
        <taxon>Bacillota</taxon>
        <taxon>Bacilli</taxon>
        <taxon>Bacillales</taxon>
        <taxon>Staphylococcaceae</taxon>
        <taxon>Staphylococcus</taxon>
    </lineage>
</organism>
<proteinExistence type="predicted"/>
<sequence>MWSITKIRADYEGWWLFSDWTDNIVERDDFETYDEMINKYQHTIRKCKEDYDNYLIGKYNIHAFYNNCDLGFCEDCDENLQIFYSFIVLNNNNVYYDLPIIH</sequence>
<dbReference type="Proteomes" id="UP000706163">
    <property type="component" value="Unassembled WGS sequence"/>
</dbReference>
<dbReference type="EMBL" id="DYVT01000129">
    <property type="protein sequence ID" value="HJF68914.1"/>
    <property type="molecule type" value="Genomic_DNA"/>
</dbReference>
<accession>A0A2T4RD26</accession>
<dbReference type="EMBL" id="LUGM01000002">
    <property type="protein sequence ID" value="KYH14536.1"/>
    <property type="molecule type" value="Genomic_DNA"/>
</dbReference>
<protein>
    <submittedName>
        <fullName evidence="2">Regulatory protein MsaA</fullName>
    </submittedName>
</protein>
<reference evidence="2" key="4">
    <citation type="submission" date="2021-09" db="EMBL/GenBank/DDBJ databases">
        <authorList>
            <person name="Gilroy R."/>
        </authorList>
    </citation>
    <scope>NUCLEOTIDE SEQUENCE</scope>
    <source>
        <strain evidence="2">CHK149-3286</strain>
    </source>
</reference>